<sequence length="108" mass="11573">MACSKNLHLCHEVTVGIATTSLSKLNDGLDPSLKEAPVGPISNNRTIETGAMIKIDKNTVQMDIVYTSGETGTLTGIKDGQNVSYYMDGQLVSQTTIEKLEKIQGTEA</sequence>
<reference evidence="1" key="2">
    <citation type="journal article" date="2018" name="Nature">
        <title>A major lineage of non-tailed dsDNA viruses as unrecognized killers of marine bacteria.</title>
        <authorList>
            <person name="Kauffman K.M."/>
            <person name="Hussain F.A."/>
            <person name="Yang J."/>
            <person name="Arevalo P."/>
            <person name="Brown J.M."/>
            <person name="Chang W.K."/>
            <person name="VanInsberghe D."/>
            <person name="Elsherbini J."/>
            <person name="Sharma R.S."/>
            <person name="Cutler M.B."/>
            <person name="Kelly L."/>
            <person name="Polz M.F."/>
        </authorList>
    </citation>
    <scope>NUCLEOTIDE SEQUENCE</scope>
    <source>
        <strain evidence="1">10N.222.46.E12</strain>
    </source>
</reference>
<dbReference type="EMBL" id="MDBS01000003">
    <property type="protein sequence ID" value="PMP32763.1"/>
    <property type="molecule type" value="Genomic_DNA"/>
</dbReference>
<protein>
    <submittedName>
        <fullName evidence="1">Uncharacterized protein</fullName>
    </submittedName>
</protein>
<name>A0A7Z1MM64_9VIBR</name>
<accession>A0A7Z1MM64</accession>
<reference evidence="1" key="1">
    <citation type="submission" date="2016-07" db="EMBL/GenBank/DDBJ databases">
        <authorList>
            <person name="Kauffman K."/>
            <person name="Arevalo P."/>
            <person name="Polz M.F."/>
        </authorList>
    </citation>
    <scope>NUCLEOTIDE SEQUENCE</scope>
    <source>
        <strain evidence="1">10N.222.46.E12</strain>
    </source>
</reference>
<dbReference type="AlphaFoldDB" id="A0A7Z1MM64"/>
<comment type="caution">
    <text evidence="1">The sequence shown here is derived from an EMBL/GenBank/DDBJ whole genome shotgun (WGS) entry which is preliminary data.</text>
</comment>
<evidence type="ECO:0000313" key="1">
    <source>
        <dbReference type="EMBL" id="PMP32763.1"/>
    </source>
</evidence>
<gene>
    <name evidence="1" type="ORF">BCS90_08415</name>
</gene>
<proteinExistence type="predicted"/>
<organism evidence="1">
    <name type="scientific">Vibrio cyclitrophicus</name>
    <dbReference type="NCBI Taxonomy" id="47951"/>
    <lineage>
        <taxon>Bacteria</taxon>
        <taxon>Pseudomonadati</taxon>
        <taxon>Pseudomonadota</taxon>
        <taxon>Gammaproteobacteria</taxon>
        <taxon>Vibrionales</taxon>
        <taxon>Vibrionaceae</taxon>
        <taxon>Vibrio</taxon>
    </lineage>
</organism>